<feature type="transmembrane region" description="Helical" evidence="1">
    <location>
        <begin position="6"/>
        <end position="28"/>
    </location>
</feature>
<feature type="transmembrane region" description="Helical" evidence="1">
    <location>
        <begin position="40"/>
        <end position="56"/>
    </location>
</feature>
<dbReference type="Proteomes" id="UP000318733">
    <property type="component" value="Unassembled WGS sequence"/>
</dbReference>
<organism evidence="2 3">
    <name type="scientific">Mucilaginibacter corticis</name>
    <dbReference type="NCBI Taxonomy" id="2597670"/>
    <lineage>
        <taxon>Bacteria</taxon>
        <taxon>Pseudomonadati</taxon>
        <taxon>Bacteroidota</taxon>
        <taxon>Sphingobacteriia</taxon>
        <taxon>Sphingobacteriales</taxon>
        <taxon>Sphingobacteriaceae</taxon>
        <taxon>Mucilaginibacter</taxon>
    </lineage>
</organism>
<proteinExistence type="predicted"/>
<dbReference type="EMBL" id="VLPK01000006">
    <property type="protein sequence ID" value="TSJ36628.1"/>
    <property type="molecule type" value="Genomic_DNA"/>
</dbReference>
<dbReference type="AlphaFoldDB" id="A0A556M9X3"/>
<evidence type="ECO:0000313" key="2">
    <source>
        <dbReference type="EMBL" id="TSJ36628.1"/>
    </source>
</evidence>
<reference evidence="2 3" key="1">
    <citation type="submission" date="2019-07" db="EMBL/GenBank/DDBJ databases">
        <authorList>
            <person name="Huq M.A."/>
        </authorList>
    </citation>
    <scope>NUCLEOTIDE SEQUENCE [LARGE SCALE GENOMIC DNA]</scope>
    <source>
        <strain evidence="2 3">MAH-19</strain>
    </source>
</reference>
<keyword evidence="1" id="KW-0472">Membrane</keyword>
<evidence type="ECO:0000256" key="1">
    <source>
        <dbReference type="SAM" id="Phobius"/>
    </source>
</evidence>
<keyword evidence="1" id="KW-1133">Transmembrane helix</keyword>
<keyword evidence="3" id="KW-1185">Reference proteome</keyword>
<evidence type="ECO:0000313" key="3">
    <source>
        <dbReference type="Proteomes" id="UP000318733"/>
    </source>
</evidence>
<protein>
    <submittedName>
        <fullName evidence="2">Uncharacterized protein</fullName>
    </submittedName>
</protein>
<keyword evidence="1" id="KW-0812">Transmembrane</keyword>
<gene>
    <name evidence="2" type="ORF">FO440_22640</name>
</gene>
<sequence length="66" mass="7628">MNNKLFFLRAMLIAVVLGILFADTILWLKGIGQQLEHRNALLICVLLWFASLFYTHNSDDDWAGEF</sequence>
<name>A0A556M9X3_9SPHI</name>
<dbReference type="OrthoDB" id="805366at2"/>
<dbReference type="RefSeq" id="WP_144250596.1">
    <property type="nucleotide sequence ID" value="NZ_VLPK01000006.1"/>
</dbReference>
<comment type="caution">
    <text evidence="2">The sequence shown here is derived from an EMBL/GenBank/DDBJ whole genome shotgun (WGS) entry which is preliminary data.</text>
</comment>
<accession>A0A556M9X3</accession>